<evidence type="ECO:0000256" key="1">
    <source>
        <dbReference type="ARBA" id="ARBA00022679"/>
    </source>
</evidence>
<dbReference type="SUPFAM" id="SSF55729">
    <property type="entry name" value="Acyl-CoA N-acyltransferases (Nat)"/>
    <property type="match status" value="1"/>
</dbReference>
<dbReference type="RefSeq" id="WP_345555792.1">
    <property type="nucleotide sequence ID" value="NZ_BAABIK010000005.1"/>
</dbReference>
<dbReference type="InterPro" id="IPR000182">
    <property type="entry name" value="GNAT_dom"/>
</dbReference>
<accession>A0ABP9GAP1</accession>
<evidence type="ECO:0000256" key="2">
    <source>
        <dbReference type="ARBA" id="ARBA00023315"/>
    </source>
</evidence>
<dbReference type="InterPro" id="IPR056935">
    <property type="entry name" value="Rv0428c-like_C"/>
</dbReference>
<dbReference type="InterPro" id="IPR050680">
    <property type="entry name" value="YpeA/RimI_acetyltransf"/>
</dbReference>
<gene>
    <name evidence="4" type="ORF">GCM10023224_12250</name>
</gene>
<feature type="domain" description="N-acetyltransferase" evidence="3">
    <location>
        <begin position="138"/>
        <end position="269"/>
    </location>
</feature>
<dbReference type="PANTHER" id="PTHR43420">
    <property type="entry name" value="ACETYLTRANSFERASE"/>
    <property type="match status" value="1"/>
</dbReference>
<keyword evidence="1" id="KW-0808">Transferase</keyword>
<reference evidence="5" key="1">
    <citation type="journal article" date="2019" name="Int. J. Syst. Evol. Microbiol.">
        <title>The Global Catalogue of Microorganisms (GCM) 10K type strain sequencing project: providing services to taxonomists for standard genome sequencing and annotation.</title>
        <authorList>
            <consortium name="The Broad Institute Genomics Platform"/>
            <consortium name="The Broad Institute Genome Sequencing Center for Infectious Disease"/>
            <person name="Wu L."/>
            <person name="Ma J."/>
        </authorList>
    </citation>
    <scope>NUCLEOTIDE SEQUENCE [LARGE SCALE GENOMIC DNA]</scope>
    <source>
        <strain evidence="5">JCM 18123</strain>
    </source>
</reference>
<evidence type="ECO:0000259" key="3">
    <source>
        <dbReference type="PROSITE" id="PS51186"/>
    </source>
</evidence>
<keyword evidence="5" id="KW-1185">Reference proteome</keyword>
<proteinExistence type="predicted"/>
<sequence>MCAVPVPEAADPLGSVRALQERAARAQPAERIEVVGDWWLRHAPGRAWWLGAALPHGDAGAGGSEGAAALERGIDRAERFYAGHGAPALFQITPGACPDGLDGALAGRGYRRLGSLSLQTAPASAVRSPAAPPGPVRVAVEDQPTGAWLDAWRTVHGGTAEDADREAAVLARVGHPSAYARARVGTATAAVGRAVADTGWAGVFGMATLPAARGNGAARTVLAALADWAAAHGADRLYLQVERSNDPAVRLYRRAGFTEVCGYHYRTAV</sequence>
<dbReference type="Pfam" id="PF24553">
    <property type="entry name" value="Rv0428c_C"/>
    <property type="match status" value="1"/>
</dbReference>
<evidence type="ECO:0000313" key="4">
    <source>
        <dbReference type="EMBL" id="GAA4933457.1"/>
    </source>
</evidence>
<dbReference type="EMBL" id="BAABIK010000005">
    <property type="protein sequence ID" value="GAA4933457.1"/>
    <property type="molecule type" value="Genomic_DNA"/>
</dbReference>
<dbReference type="Proteomes" id="UP001499993">
    <property type="component" value="Unassembled WGS sequence"/>
</dbReference>
<comment type="caution">
    <text evidence="4">The sequence shown here is derived from an EMBL/GenBank/DDBJ whole genome shotgun (WGS) entry which is preliminary data.</text>
</comment>
<organism evidence="4 5">
    <name type="scientific">Streptomonospora halophila</name>
    <dbReference type="NCBI Taxonomy" id="427369"/>
    <lineage>
        <taxon>Bacteria</taxon>
        <taxon>Bacillati</taxon>
        <taxon>Actinomycetota</taxon>
        <taxon>Actinomycetes</taxon>
        <taxon>Streptosporangiales</taxon>
        <taxon>Nocardiopsidaceae</taxon>
        <taxon>Streptomonospora</taxon>
    </lineage>
</organism>
<dbReference type="InterPro" id="IPR016181">
    <property type="entry name" value="Acyl_CoA_acyltransferase"/>
</dbReference>
<dbReference type="PROSITE" id="PS51186">
    <property type="entry name" value="GNAT"/>
    <property type="match status" value="1"/>
</dbReference>
<protein>
    <submittedName>
        <fullName evidence="4">GNAT family N-acetyltransferase</fullName>
    </submittedName>
</protein>
<keyword evidence="2" id="KW-0012">Acyltransferase</keyword>
<evidence type="ECO:0000313" key="5">
    <source>
        <dbReference type="Proteomes" id="UP001499993"/>
    </source>
</evidence>
<name>A0ABP9GAP1_9ACTN</name>
<dbReference type="Gene3D" id="3.40.630.30">
    <property type="match status" value="1"/>
</dbReference>